<dbReference type="Gene3D" id="3.40.50.300">
    <property type="entry name" value="P-loop containing nucleotide triphosphate hydrolases"/>
    <property type="match status" value="1"/>
</dbReference>
<dbReference type="EMBL" id="DRBC01000029">
    <property type="protein sequence ID" value="HDN84207.1"/>
    <property type="molecule type" value="Genomic_DNA"/>
</dbReference>
<sequence length="62" mass="7371">MSPFYLSEGKENYLKKEALNKLKDKIIPRQYEDFNLHFMNANQFTGQEIVEAAYQIPFNNKL</sequence>
<organism evidence="1">
    <name type="scientific">Aerophobetes bacterium</name>
    <dbReference type="NCBI Taxonomy" id="2030807"/>
    <lineage>
        <taxon>Bacteria</taxon>
        <taxon>Candidatus Aerophobota</taxon>
    </lineage>
</organism>
<evidence type="ECO:0000313" key="1">
    <source>
        <dbReference type="EMBL" id="HDN84207.1"/>
    </source>
</evidence>
<proteinExistence type="predicted"/>
<dbReference type="Proteomes" id="UP000885660">
    <property type="component" value="Unassembled WGS sequence"/>
</dbReference>
<name>A0A7V0QRN9_UNCAE</name>
<feature type="non-terminal residue" evidence="1">
    <location>
        <position position="62"/>
    </location>
</feature>
<protein>
    <submittedName>
        <fullName evidence="1">Uncharacterized protein</fullName>
    </submittedName>
</protein>
<dbReference type="AlphaFoldDB" id="A0A7V0QRN9"/>
<comment type="caution">
    <text evidence="1">The sequence shown here is derived from an EMBL/GenBank/DDBJ whole genome shotgun (WGS) entry which is preliminary data.</text>
</comment>
<reference evidence="1" key="1">
    <citation type="journal article" date="2020" name="mSystems">
        <title>Genome- and Community-Level Interaction Insights into Carbon Utilization and Element Cycling Functions of Hydrothermarchaeota in Hydrothermal Sediment.</title>
        <authorList>
            <person name="Zhou Z."/>
            <person name="Liu Y."/>
            <person name="Xu W."/>
            <person name="Pan J."/>
            <person name="Luo Z.H."/>
            <person name="Li M."/>
        </authorList>
    </citation>
    <scope>NUCLEOTIDE SEQUENCE [LARGE SCALE GENOMIC DNA]</scope>
    <source>
        <strain evidence="1">HyVt-219</strain>
    </source>
</reference>
<gene>
    <name evidence="1" type="ORF">ENG47_00435</name>
</gene>
<dbReference type="InterPro" id="IPR027417">
    <property type="entry name" value="P-loop_NTPase"/>
</dbReference>
<accession>A0A7V0QRN9</accession>